<feature type="non-terminal residue" evidence="1">
    <location>
        <position position="192"/>
    </location>
</feature>
<dbReference type="EMBL" id="JASCTH010000099">
    <property type="protein sequence ID" value="MDI6106096.1"/>
    <property type="molecule type" value="Genomic_DNA"/>
</dbReference>
<feature type="non-terminal residue" evidence="1">
    <location>
        <position position="1"/>
    </location>
</feature>
<protein>
    <submittedName>
        <fullName evidence="1">Uncharacterized protein</fullName>
    </submittedName>
</protein>
<reference evidence="1 2" key="1">
    <citation type="submission" date="2023-05" db="EMBL/GenBank/DDBJ databases">
        <title>Actinoplanes sp. NEAU-A12 genome sequencing.</title>
        <authorList>
            <person name="Wang Z.-S."/>
        </authorList>
    </citation>
    <scope>NUCLEOTIDE SEQUENCE [LARGE SCALE GENOMIC DNA]</scope>
    <source>
        <strain evidence="1 2">NEAU-A12</strain>
    </source>
</reference>
<comment type="caution">
    <text evidence="1">The sequence shown here is derived from an EMBL/GenBank/DDBJ whole genome shotgun (WGS) entry which is preliminary data.</text>
</comment>
<keyword evidence="2" id="KW-1185">Reference proteome</keyword>
<sequence length="192" mass="21035">DVALALQWLAEAAITPLGPGRWLDSEPPVVEMTNDEVAFSCSYGMLFDDGDGSDPVQRVRTALGLLDLTDAFGMVADLEAYVLKHEDPAVIEAFWAGCRTRLEVAEPLESLRLDLRTCWFLRADTGGATFAALLGDDVRRLAADDRLPDLTHGPLHHRARHVLEDSGTVDWADKRDTLRAASTVAELHPAVF</sequence>
<name>A0ABT6X263_9ACTN</name>
<evidence type="ECO:0000313" key="2">
    <source>
        <dbReference type="Proteomes" id="UP001241758"/>
    </source>
</evidence>
<proteinExistence type="predicted"/>
<accession>A0ABT6X263</accession>
<gene>
    <name evidence="1" type="ORF">QLQ12_46835</name>
</gene>
<organism evidence="1 2">
    <name type="scientific">Actinoplanes sandaracinus</name>
    <dbReference type="NCBI Taxonomy" id="3045177"/>
    <lineage>
        <taxon>Bacteria</taxon>
        <taxon>Bacillati</taxon>
        <taxon>Actinomycetota</taxon>
        <taxon>Actinomycetes</taxon>
        <taxon>Micromonosporales</taxon>
        <taxon>Micromonosporaceae</taxon>
        <taxon>Actinoplanes</taxon>
    </lineage>
</organism>
<evidence type="ECO:0000313" key="1">
    <source>
        <dbReference type="EMBL" id="MDI6106096.1"/>
    </source>
</evidence>
<dbReference type="Proteomes" id="UP001241758">
    <property type="component" value="Unassembled WGS sequence"/>
</dbReference>